<dbReference type="AlphaFoldDB" id="A0A917LFN8"/>
<keyword evidence="2" id="KW-1185">Reference proteome</keyword>
<sequence length="72" mass="8483">MNVICMNIDRPNQKCTVHESSSCKYAAKRSETLFKGINELKRDGGWLDFRDLASAKAYHKQNFEHYEWCKHC</sequence>
<reference evidence="1" key="1">
    <citation type="journal article" date="2014" name="Int. J. Syst. Evol. Microbiol.">
        <title>Complete genome sequence of Corynebacterium casei LMG S-19264T (=DSM 44701T), isolated from a smear-ripened cheese.</title>
        <authorList>
            <consortium name="US DOE Joint Genome Institute (JGI-PGF)"/>
            <person name="Walter F."/>
            <person name="Albersmeier A."/>
            <person name="Kalinowski J."/>
            <person name="Ruckert C."/>
        </authorList>
    </citation>
    <scope>NUCLEOTIDE SEQUENCE</scope>
    <source>
        <strain evidence="1">CGMCC 1.12987</strain>
    </source>
</reference>
<evidence type="ECO:0000313" key="2">
    <source>
        <dbReference type="Proteomes" id="UP000644756"/>
    </source>
</evidence>
<comment type="caution">
    <text evidence="1">The sequence shown here is derived from an EMBL/GenBank/DDBJ whole genome shotgun (WGS) entry which is preliminary data.</text>
</comment>
<dbReference type="Proteomes" id="UP000644756">
    <property type="component" value="Unassembled WGS sequence"/>
</dbReference>
<protein>
    <submittedName>
        <fullName evidence="1">Uncharacterized protein</fullName>
    </submittedName>
</protein>
<reference evidence="1" key="2">
    <citation type="submission" date="2020-09" db="EMBL/GenBank/DDBJ databases">
        <authorList>
            <person name="Sun Q."/>
            <person name="Zhou Y."/>
        </authorList>
    </citation>
    <scope>NUCLEOTIDE SEQUENCE</scope>
    <source>
        <strain evidence="1">CGMCC 1.12987</strain>
    </source>
</reference>
<accession>A0A917LFN8</accession>
<name>A0A917LFN8_9BACL</name>
<organism evidence="1 2">
    <name type="scientific">Paenibacillus abyssi</name>
    <dbReference type="NCBI Taxonomy" id="1340531"/>
    <lineage>
        <taxon>Bacteria</taxon>
        <taxon>Bacillati</taxon>
        <taxon>Bacillota</taxon>
        <taxon>Bacilli</taxon>
        <taxon>Bacillales</taxon>
        <taxon>Paenibacillaceae</taxon>
        <taxon>Paenibacillus</taxon>
    </lineage>
</organism>
<evidence type="ECO:0000313" key="1">
    <source>
        <dbReference type="EMBL" id="GGG18720.1"/>
    </source>
</evidence>
<dbReference type="EMBL" id="BMGR01000014">
    <property type="protein sequence ID" value="GGG18720.1"/>
    <property type="molecule type" value="Genomic_DNA"/>
</dbReference>
<proteinExistence type="predicted"/>
<gene>
    <name evidence="1" type="ORF">GCM10010916_39380</name>
</gene>